<protein>
    <submittedName>
        <fullName evidence="1">Uncharacterized protein</fullName>
    </submittedName>
</protein>
<evidence type="ECO:0000313" key="1">
    <source>
        <dbReference type="EMBL" id="CAB4166062.1"/>
    </source>
</evidence>
<name>A0A6J5P4U1_9CAUD</name>
<dbReference type="EMBL" id="LR796785">
    <property type="protein sequence ID" value="CAB4166062.1"/>
    <property type="molecule type" value="Genomic_DNA"/>
</dbReference>
<reference evidence="1" key="1">
    <citation type="submission" date="2020-04" db="EMBL/GenBank/DDBJ databases">
        <authorList>
            <person name="Chiriac C."/>
            <person name="Salcher M."/>
            <person name="Ghai R."/>
            <person name="Kavagutti S V."/>
        </authorList>
    </citation>
    <scope>NUCLEOTIDE SEQUENCE</scope>
</reference>
<sequence>MTTLAEYDALLARVDWHYHRSDDPTEYRRGQAAIDALGRIHNDSPKHLALLNAWSNAAHSLLPMDQARVIRDATRRELGVLA</sequence>
<organism evidence="1">
    <name type="scientific">uncultured Caudovirales phage</name>
    <dbReference type="NCBI Taxonomy" id="2100421"/>
    <lineage>
        <taxon>Viruses</taxon>
        <taxon>Duplodnaviria</taxon>
        <taxon>Heunggongvirae</taxon>
        <taxon>Uroviricota</taxon>
        <taxon>Caudoviricetes</taxon>
        <taxon>Peduoviridae</taxon>
        <taxon>Maltschvirus</taxon>
        <taxon>Maltschvirus maltsch</taxon>
    </lineage>
</organism>
<gene>
    <name evidence="1" type="ORF">UFOVP840_11</name>
</gene>
<accession>A0A6J5P4U1</accession>
<proteinExistence type="predicted"/>